<dbReference type="RefSeq" id="WP_014356183.1">
    <property type="nucleotide sequence ID" value="NC_016894.1"/>
</dbReference>
<name>H6LIK9_ACEWD</name>
<evidence type="ECO:0000259" key="13">
    <source>
        <dbReference type="PROSITE" id="PS51217"/>
    </source>
</evidence>
<gene>
    <name evidence="14" type="primary">pcrA3</name>
    <name evidence="14" type="ordered locus">Awo_c18030</name>
</gene>
<dbReference type="GO" id="GO:0043138">
    <property type="term" value="F:3'-5' DNA helicase activity"/>
    <property type="evidence" value="ECO:0007669"/>
    <property type="project" value="UniProtKB-EC"/>
</dbReference>
<evidence type="ECO:0000256" key="10">
    <source>
        <dbReference type="ARBA" id="ARBA00048988"/>
    </source>
</evidence>
<evidence type="ECO:0000313" key="14">
    <source>
        <dbReference type="EMBL" id="AFA48583.1"/>
    </source>
</evidence>
<dbReference type="Gene3D" id="1.10.486.10">
    <property type="entry name" value="PCRA, domain 4"/>
    <property type="match status" value="1"/>
</dbReference>
<feature type="domain" description="UvrD-like helicase ATP-binding" evidence="12">
    <location>
        <begin position="12"/>
        <end position="283"/>
    </location>
</feature>
<reference evidence="15" key="1">
    <citation type="submission" date="2011-07" db="EMBL/GenBank/DDBJ databases">
        <title>Complete genome sequence of Acetobacterium woodii.</title>
        <authorList>
            <person name="Poehlein A."/>
            <person name="Schmidt S."/>
            <person name="Kaster A.-K."/>
            <person name="Goenrich M."/>
            <person name="Vollmers J."/>
            <person name="Thuermer A."/>
            <person name="Gottschalk G."/>
            <person name="Thauer R.K."/>
            <person name="Daniel R."/>
            <person name="Mueller V."/>
        </authorList>
    </citation>
    <scope>NUCLEOTIDE SEQUENCE [LARGE SCALE GENOMIC DNA]</scope>
    <source>
        <strain evidence="15">ATCC 29683 / DSM 1030 / JCM 2381 / KCTC 1655 / WB1</strain>
    </source>
</reference>
<dbReference type="Pfam" id="PF00580">
    <property type="entry name" value="UvrD-helicase"/>
    <property type="match status" value="1"/>
</dbReference>
<feature type="binding site" evidence="11">
    <location>
        <begin position="33"/>
        <end position="40"/>
    </location>
    <ligand>
        <name>ATP</name>
        <dbReference type="ChEBI" id="CHEBI:30616"/>
    </ligand>
</feature>
<evidence type="ECO:0000259" key="12">
    <source>
        <dbReference type="PROSITE" id="PS51198"/>
    </source>
</evidence>
<dbReference type="KEGG" id="awo:Awo_c18030"/>
<keyword evidence="6" id="KW-0238">DNA-binding</keyword>
<accession>H6LIK9</accession>
<evidence type="ECO:0000256" key="8">
    <source>
        <dbReference type="ARBA" id="ARBA00034617"/>
    </source>
</evidence>
<dbReference type="EC" id="5.6.2.4" evidence="9"/>
<dbReference type="Proteomes" id="UP000007177">
    <property type="component" value="Chromosome"/>
</dbReference>
<sequence length="716" mass="80921">MKEFENQEKDWAQLNAYQKEAVLDESQTCLVNAHVGSGKTTVLIAKIRHLHEAKGIDYGDMIVLTFTNKAANEIKARLLASDPAIPKAELEGFGTFHSVALDLLKKRLPRERLGYTRTFQVITPDEEQDLALSIIKTEKLKIKYKNRLKKRLEAARLYSADRPVAPGTSDDDEILKLLALLTDEKIGQNKMSFSDLIQNATTLINETPALCPRWIIIDEVQDCDQLQLDFIHSLKNKDTQLFAVGDPNQVIYSWRGSIGNVFAILKQQYQAVEKTLPINYRSSASILSAAKCFLKNGENLKGIREPGSKIVVKNQYNPFNEACYLADKIQVFHEAGVPYSEMAVFYRTQNQSKVFEAVFTKNQIPFEVSLKKKVGDVPVLNWLIKLLRASLNHQDVSSAVEVLAHKEYGEKITAKKARKIVTEGLVEQSLLFNKIQGFRKQCANIKTVPELQGYFDFDLYIHPNAASYQADQDAIRDFLNRMIDDAAKKQRPILDSLISFINSSALYGIDLTSQSNQPIQTRTDAEIDAVKLMTLHAAKGLEFDRVFITGINYGLIPLRLKTPAEEAEERRLFFVGMTRARDYLELSYYTNPDDYHVIPGESRYINMIPPQLVENQSVTSQPVNLPELKRQIQAAQVIQDVEKATAKFACKEQIKNQADPTAPALPPALRRVSHKKYGIGEVISEDETMIEVDFENYGLKTFVKAFSELEVFGDQA</sequence>
<dbReference type="SUPFAM" id="SSF52540">
    <property type="entry name" value="P-loop containing nucleoside triphosphate hydrolases"/>
    <property type="match status" value="1"/>
</dbReference>
<protein>
    <recommendedName>
        <fullName evidence="9">DNA 3'-5' helicase</fullName>
        <ecNumber evidence="9">5.6.2.4</ecNumber>
    </recommendedName>
</protein>
<dbReference type="CDD" id="cd17932">
    <property type="entry name" value="DEXQc_UvrD"/>
    <property type="match status" value="1"/>
</dbReference>
<dbReference type="GO" id="GO:0003677">
    <property type="term" value="F:DNA binding"/>
    <property type="evidence" value="ECO:0007669"/>
    <property type="project" value="UniProtKB-KW"/>
</dbReference>
<dbReference type="InterPro" id="IPR014017">
    <property type="entry name" value="DNA_helicase_UvrD-like_C"/>
</dbReference>
<evidence type="ECO:0000256" key="6">
    <source>
        <dbReference type="ARBA" id="ARBA00023125"/>
    </source>
</evidence>
<keyword evidence="5 11" id="KW-0067">ATP-binding</keyword>
<dbReference type="InterPro" id="IPR013986">
    <property type="entry name" value="DExx_box_DNA_helicase_dom_sf"/>
</dbReference>
<dbReference type="InterPro" id="IPR014016">
    <property type="entry name" value="UvrD-like_ATP-bd"/>
</dbReference>
<dbReference type="eggNOG" id="COG0210">
    <property type="taxonomic scope" value="Bacteria"/>
</dbReference>
<keyword evidence="7" id="KW-0413">Isomerase</keyword>
<organism evidence="14 15">
    <name type="scientific">Acetobacterium woodii (strain ATCC 29683 / DSM 1030 / JCM 2381 / KCTC 1655 / WB1)</name>
    <dbReference type="NCBI Taxonomy" id="931626"/>
    <lineage>
        <taxon>Bacteria</taxon>
        <taxon>Bacillati</taxon>
        <taxon>Bacillota</taxon>
        <taxon>Clostridia</taxon>
        <taxon>Eubacteriales</taxon>
        <taxon>Eubacteriaceae</taxon>
        <taxon>Acetobacterium</taxon>
    </lineage>
</organism>
<dbReference type="Gene3D" id="1.10.10.160">
    <property type="match status" value="1"/>
</dbReference>
<dbReference type="GO" id="GO:0005524">
    <property type="term" value="F:ATP binding"/>
    <property type="evidence" value="ECO:0007669"/>
    <property type="project" value="UniProtKB-UniRule"/>
</dbReference>
<dbReference type="PANTHER" id="PTHR11070">
    <property type="entry name" value="UVRD / RECB / PCRA DNA HELICASE FAMILY MEMBER"/>
    <property type="match status" value="1"/>
</dbReference>
<dbReference type="Gene3D" id="3.40.50.300">
    <property type="entry name" value="P-loop containing nucleotide triphosphate hydrolases"/>
    <property type="match status" value="2"/>
</dbReference>
<dbReference type="Pfam" id="PF13361">
    <property type="entry name" value="UvrD_C"/>
    <property type="match status" value="2"/>
</dbReference>
<evidence type="ECO:0000256" key="1">
    <source>
        <dbReference type="ARBA" id="ARBA00009922"/>
    </source>
</evidence>
<evidence type="ECO:0000256" key="9">
    <source>
        <dbReference type="ARBA" id="ARBA00034808"/>
    </source>
</evidence>
<evidence type="ECO:0000256" key="5">
    <source>
        <dbReference type="ARBA" id="ARBA00022840"/>
    </source>
</evidence>
<evidence type="ECO:0000256" key="2">
    <source>
        <dbReference type="ARBA" id="ARBA00022741"/>
    </source>
</evidence>
<keyword evidence="2 11" id="KW-0547">Nucleotide-binding</keyword>
<dbReference type="PROSITE" id="PS51217">
    <property type="entry name" value="UVRD_HELICASE_CTER"/>
    <property type="match status" value="1"/>
</dbReference>
<evidence type="ECO:0000256" key="4">
    <source>
        <dbReference type="ARBA" id="ARBA00022806"/>
    </source>
</evidence>
<dbReference type="AlphaFoldDB" id="H6LIK9"/>
<evidence type="ECO:0000256" key="11">
    <source>
        <dbReference type="PROSITE-ProRule" id="PRU00560"/>
    </source>
</evidence>
<dbReference type="GO" id="GO:0000725">
    <property type="term" value="P:recombinational repair"/>
    <property type="evidence" value="ECO:0007669"/>
    <property type="project" value="TreeGrafter"/>
</dbReference>
<evidence type="ECO:0000256" key="7">
    <source>
        <dbReference type="ARBA" id="ARBA00023235"/>
    </source>
</evidence>
<reference evidence="14 15" key="2">
    <citation type="journal article" date="2012" name="PLoS ONE">
        <title>An ancient pathway combining carbon dioxide fixation with the generation and utilization of a sodium ion gradient for ATP synthesis.</title>
        <authorList>
            <person name="Poehlein A."/>
            <person name="Schmidt S."/>
            <person name="Kaster A.K."/>
            <person name="Goenrich M."/>
            <person name="Vollmers J."/>
            <person name="Thurmer A."/>
            <person name="Bertsch J."/>
            <person name="Schuchmann K."/>
            <person name="Voigt B."/>
            <person name="Hecker M."/>
            <person name="Daniel R."/>
            <person name="Thauer R.K."/>
            <person name="Gottschalk G."/>
            <person name="Muller V."/>
        </authorList>
    </citation>
    <scope>NUCLEOTIDE SEQUENCE [LARGE SCALE GENOMIC DNA]</scope>
    <source>
        <strain evidence="15">ATCC 29683 / DSM 1030 / JCM 2381 / KCTC 1655 / WB1</strain>
    </source>
</reference>
<dbReference type="HOGENOM" id="CLU_004585_6_1_9"/>
<dbReference type="EMBL" id="CP002987">
    <property type="protein sequence ID" value="AFA48583.1"/>
    <property type="molecule type" value="Genomic_DNA"/>
</dbReference>
<comment type="catalytic activity">
    <reaction evidence="10">
        <text>ATP + H2O = ADP + phosphate + H(+)</text>
        <dbReference type="Rhea" id="RHEA:13065"/>
        <dbReference type="ChEBI" id="CHEBI:15377"/>
        <dbReference type="ChEBI" id="CHEBI:15378"/>
        <dbReference type="ChEBI" id="CHEBI:30616"/>
        <dbReference type="ChEBI" id="CHEBI:43474"/>
        <dbReference type="ChEBI" id="CHEBI:456216"/>
        <dbReference type="EC" id="5.6.2.4"/>
    </reaction>
</comment>
<dbReference type="STRING" id="931626.Awo_c18030"/>
<evidence type="ECO:0000256" key="3">
    <source>
        <dbReference type="ARBA" id="ARBA00022801"/>
    </source>
</evidence>
<dbReference type="OrthoDB" id="9765670at2"/>
<proteinExistence type="inferred from homology"/>
<dbReference type="GO" id="GO:0016887">
    <property type="term" value="F:ATP hydrolysis activity"/>
    <property type="evidence" value="ECO:0007669"/>
    <property type="project" value="RHEA"/>
</dbReference>
<dbReference type="PANTHER" id="PTHR11070:SF2">
    <property type="entry name" value="ATP-DEPENDENT DNA HELICASE SRS2"/>
    <property type="match status" value="1"/>
</dbReference>
<dbReference type="InterPro" id="IPR000212">
    <property type="entry name" value="DNA_helicase_UvrD/REP"/>
</dbReference>
<feature type="domain" description="UvrD-like helicase C-terminal" evidence="13">
    <location>
        <begin position="276"/>
        <end position="540"/>
    </location>
</feature>
<comment type="similarity">
    <text evidence="1">Belongs to the helicase family. UvrD subfamily.</text>
</comment>
<evidence type="ECO:0000313" key="15">
    <source>
        <dbReference type="Proteomes" id="UP000007177"/>
    </source>
</evidence>
<keyword evidence="4 11" id="KW-0347">Helicase</keyword>
<keyword evidence="3 11" id="KW-0378">Hydrolase</keyword>
<dbReference type="InterPro" id="IPR027417">
    <property type="entry name" value="P-loop_NTPase"/>
</dbReference>
<keyword evidence="15" id="KW-1185">Reference proteome</keyword>
<dbReference type="PROSITE" id="PS51198">
    <property type="entry name" value="UVRD_HELICASE_ATP_BIND"/>
    <property type="match status" value="1"/>
</dbReference>
<comment type="catalytic activity">
    <reaction evidence="8">
        <text>Couples ATP hydrolysis with the unwinding of duplex DNA by translocating in the 3'-5' direction.</text>
        <dbReference type="EC" id="5.6.2.4"/>
    </reaction>
</comment>